<dbReference type="Proteomes" id="UP001231649">
    <property type="component" value="Chromosome 23"/>
</dbReference>
<keyword evidence="2" id="KW-1185">Reference proteome</keyword>
<comment type="caution">
    <text evidence="1">The sequence shown here is derived from an EMBL/GenBank/DDBJ whole genome shotgun (WGS) entry which is preliminary data.</text>
</comment>
<evidence type="ECO:0000313" key="2">
    <source>
        <dbReference type="Proteomes" id="UP001231649"/>
    </source>
</evidence>
<sequence>MSDSESDASNNVFSFQNSITTVNARGPNTNFSFRNPMTSTMSRNFERPRYAESAYDQRSMYYRRETSPMSIQSACDMRQRNYHQYAGMSSRHSVYTGRGGSPMSMRSIDSSVSVSAADIAFAFNNGKFNRKDCRLIREAYQKFLKQRVRKRIEKKRNMRLHLKSRRRSGYDSGEQASDSSVSSDDRRSVRTYQENMSSRSTKTDLRDFRNTFHDRNMHKETPAQFSSFTFKNKFSVGSSSSSNTHNFNNTVMSNQFNAMPTQKDRFRNGFLLPSQRFNRSVASSAIMEDTGKPHKTLENNVVNNINRNNCPSSEEEIFSTTVREKSSFNIEKQHKRSFDSENEPSLPDSKRTKLMSPVKNKRALPKKNPIPPNNNVNLSNSFQFAKPSLPVRKSKHQIQEKLIAKSSQPLTDFLEPMPKKVQENMQPEPTNTQEKSNDNLSQVEQSDMTQNSDVSSRPSFIKRKLFTQKLDVTEKANISSDSTNSPQSSTHTLQKEKNKARKLVTNQSCLNREVNDDSNLLDLIHKIVPPDRINLSNQTAINQTKNVQNKTDNNTKWDVTSVISMCNEDDASDTYTDEEIFKTDNTLKNNVNNCKVVVTKLANNILQKQVVNQNFTLTHNNITTNNTKNPGKTFWDTDFESDAECQTVLPRSHIVDNLIKAPLNNTKQDFKDDTGYARSEISKKSLQAAEFPKRLNTSLLNTTTSNNTLIMKPGTLTVRSHRTSKKKKGFNETCTNESNPNLEKKKDNNSKVPTENNTKITNSKPNVQNKNTTEVSRPKPNTQNEKIHTAIRSQSPKSNKKSKKSKSEKTSSVSNKNSNTDLQNNHQSANKKSEKQNDTKVKNNAKVNNDPIVKSDPKAKTDPVAKVKNDSKAKNDPKVKNDPKIKPQKENQQNKKQKSPKSKSKPKQSDQHNETQSKKNKPVLKPTNSNLNTTIEPVQRASFGLENKPQSPKKHLLEVKQTKGKEKLEIGENKCLKGLEQFSLINNIFVMKLVLFLQHLILNYY</sequence>
<organism evidence="1 2">
    <name type="scientific">Mythimna loreyi</name>
    <dbReference type="NCBI Taxonomy" id="667449"/>
    <lineage>
        <taxon>Eukaryota</taxon>
        <taxon>Metazoa</taxon>
        <taxon>Ecdysozoa</taxon>
        <taxon>Arthropoda</taxon>
        <taxon>Hexapoda</taxon>
        <taxon>Insecta</taxon>
        <taxon>Pterygota</taxon>
        <taxon>Neoptera</taxon>
        <taxon>Endopterygota</taxon>
        <taxon>Lepidoptera</taxon>
        <taxon>Glossata</taxon>
        <taxon>Ditrysia</taxon>
        <taxon>Noctuoidea</taxon>
        <taxon>Noctuidae</taxon>
        <taxon>Noctuinae</taxon>
        <taxon>Hadenini</taxon>
        <taxon>Mythimna</taxon>
    </lineage>
</organism>
<gene>
    <name evidence="1" type="ORF">PYW08_009291</name>
</gene>
<name>A0ACC2QAV0_9NEOP</name>
<accession>A0ACC2QAV0</accession>
<protein>
    <submittedName>
        <fullName evidence="1">Uncharacterized protein</fullName>
    </submittedName>
</protein>
<reference evidence="1" key="1">
    <citation type="submission" date="2023-03" db="EMBL/GenBank/DDBJ databases">
        <title>Chromosome-level genomes of two armyworms, Mythimna separata and Mythimna loreyi, provide insights into the biosynthesis and reception of sex pheromones.</title>
        <authorList>
            <person name="Zhao H."/>
        </authorList>
    </citation>
    <scope>NUCLEOTIDE SEQUENCE</scope>
    <source>
        <strain evidence="1">BeijingLab</strain>
    </source>
</reference>
<proteinExistence type="predicted"/>
<dbReference type="EMBL" id="CM056799">
    <property type="protein sequence ID" value="KAJ8710776.1"/>
    <property type="molecule type" value="Genomic_DNA"/>
</dbReference>
<evidence type="ECO:0000313" key="1">
    <source>
        <dbReference type="EMBL" id="KAJ8710776.1"/>
    </source>
</evidence>